<dbReference type="Proteomes" id="UP001642360">
    <property type="component" value="Unassembled WGS sequence"/>
</dbReference>
<organism evidence="1 2">
    <name type="scientific">Ilex paraguariensis</name>
    <name type="common">yerba mate</name>
    <dbReference type="NCBI Taxonomy" id="185542"/>
    <lineage>
        <taxon>Eukaryota</taxon>
        <taxon>Viridiplantae</taxon>
        <taxon>Streptophyta</taxon>
        <taxon>Embryophyta</taxon>
        <taxon>Tracheophyta</taxon>
        <taxon>Spermatophyta</taxon>
        <taxon>Magnoliopsida</taxon>
        <taxon>eudicotyledons</taxon>
        <taxon>Gunneridae</taxon>
        <taxon>Pentapetalae</taxon>
        <taxon>asterids</taxon>
        <taxon>campanulids</taxon>
        <taxon>Aquifoliales</taxon>
        <taxon>Aquifoliaceae</taxon>
        <taxon>Ilex</taxon>
    </lineage>
</organism>
<dbReference type="EMBL" id="CAUOFW020005003">
    <property type="protein sequence ID" value="CAK9168102.1"/>
    <property type="molecule type" value="Genomic_DNA"/>
</dbReference>
<keyword evidence="2" id="KW-1185">Reference proteome</keyword>
<protein>
    <recommendedName>
        <fullName evidence="3">Phage protein</fullName>
    </recommendedName>
</protein>
<feature type="non-terminal residue" evidence="1">
    <location>
        <position position="128"/>
    </location>
</feature>
<gene>
    <name evidence="1" type="ORF">ILEXP_LOCUS37435</name>
</gene>
<accession>A0ABC8TJ32</accession>
<evidence type="ECO:0000313" key="1">
    <source>
        <dbReference type="EMBL" id="CAK9168102.1"/>
    </source>
</evidence>
<name>A0ABC8TJ32_9AQUA</name>
<comment type="caution">
    <text evidence="1">The sequence shown here is derived from an EMBL/GenBank/DDBJ whole genome shotgun (WGS) entry which is preliminary data.</text>
</comment>
<sequence>MKRKTNVEVGKIMTDKMVADASSQGGISGVTAKRKRRIMVAVEEALNVPDPDEGPNKRTTFEHSGYVPITDVRSKDFDKRLSKVEVALSAFQSDHEALSAKFIFEVNEIKKMLETLSKKELLDDNEAE</sequence>
<dbReference type="AlphaFoldDB" id="A0ABC8TJ32"/>
<reference evidence="1 2" key="1">
    <citation type="submission" date="2024-02" db="EMBL/GenBank/DDBJ databases">
        <authorList>
            <person name="Vignale AGUSTIN F."/>
            <person name="Sosa J E."/>
            <person name="Modenutti C."/>
        </authorList>
    </citation>
    <scope>NUCLEOTIDE SEQUENCE [LARGE SCALE GENOMIC DNA]</scope>
</reference>
<evidence type="ECO:0008006" key="3">
    <source>
        <dbReference type="Google" id="ProtNLM"/>
    </source>
</evidence>
<evidence type="ECO:0000313" key="2">
    <source>
        <dbReference type="Proteomes" id="UP001642360"/>
    </source>
</evidence>
<proteinExistence type="predicted"/>